<evidence type="ECO:0000313" key="2">
    <source>
        <dbReference type="Proteomes" id="UP000276133"/>
    </source>
</evidence>
<gene>
    <name evidence="1" type="ORF">BpHYR1_039094</name>
</gene>
<evidence type="ECO:0000313" key="1">
    <source>
        <dbReference type="EMBL" id="RNA28843.1"/>
    </source>
</evidence>
<organism evidence="1 2">
    <name type="scientific">Brachionus plicatilis</name>
    <name type="common">Marine rotifer</name>
    <name type="synonym">Brachionus muelleri</name>
    <dbReference type="NCBI Taxonomy" id="10195"/>
    <lineage>
        <taxon>Eukaryota</taxon>
        <taxon>Metazoa</taxon>
        <taxon>Spiralia</taxon>
        <taxon>Gnathifera</taxon>
        <taxon>Rotifera</taxon>
        <taxon>Eurotatoria</taxon>
        <taxon>Monogononta</taxon>
        <taxon>Pseudotrocha</taxon>
        <taxon>Ploima</taxon>
        <taxon>Brachionidae</taxon>
        <taxon>Brachionus</taxon>
    </lineage>
</organism>
<comment type="caution">
    <text evidence="1">The sequence shown here is derived from an EMBL/GenBank/DDBJ whole genome shotgun (WGS) entry which is preliminary data.</text>
</comment>
<dbReference type="AlphaFoldDB" id="A0A3M7RZ40"/>
<dbReference type="Proteomes" id="UP000276133">
    <property type="component" value="Unassembled WGS sequence"/>
</dbReference>
<proteinExistence type="predicted"/>
<keyword evidence="2" id="KW-1185">Reference proteome</keyword>
<protein>
    <submittedName>
        <fullName evidence="1">Uncharacterized protein</fullName>
    </submittedName>
</protein>
<sequence>MAFVSSEGPKHVLALIRTEQNVSTTDTFSVPPLKVELDFFNITITQYLNFADVLQSFAESIDKDYTTTFVHVKIRNLNKYIAKLRQIFQLIG</sequence>
<reference evidence="1 2" key="1">
    <citation type="journal article" date="2018" name="Sci. Rep.">
        <title>Genomic signatures of local adaptation to the degree of environmental predictability in rotifers.</title>
        <authorList>
            <person name="Franch-Gras L."/>
            <person name="Hahn C."/>
            <person name="Garcia-Roger E.M."/>
            <person name="Carmona M.J."/>
            <person name="Serra M."/>
            <person name="Gomez A."/>
        </authorList>
    </citation>
    <scope>NUCLEOTIDE SEQUENCE [LARGE SCALE GENOMIC DNA]</scope>
    <source>
        <strain evidence="1">HYR1</strain>
    </source>
</reference>
<accession>A0A3M7RZ40</accession>
<name>A0A3M7RZ40_BRAPC</name>
<dbReference type="EMBL" id="REGN01002328">
    <property type="protein sequence ID" value="RNA28843.1"/>
    <property type="molecule type" value="Genomic_DNA"/>
</dbReference>